<dbReference type="PROSITE" id="PS50835">
    <property type="entry name" value="IG_LIKE"/>
    <property type="match status" value="1"/>
</dbReference>
<evidence type="ECO:0000259" key="8">
    <source>
        <dbReference type="PROSITE" id="PS50835"/>
    </source>
</evidence>
<dbReference type="FunFam" id="2.60.40.10:FF:000370">
    <property type="entry name" value="CMRF35-like molecule 1"/>
    <property type="match status" value="1"/>
</dbReference>
<evidence type="ECO:0000313" key="9">
    <source>
        <dbReference type="Proteomes" id="UP001652624"/>
    </source>
</evidence>
<protein>
    <submittedName>
        <fullName evidence="10">CMRF35-like molecule 2</fullName>
    </submittedName>
</protein>
<dbReference type="InterPro" id="IPR007110">
    <property type="entry name" value="Ig-like_dom"/>
</dbReference>
<feature type="signal peptide" evidence="7">
    <location>
        <begin position="1"/>
        <end position="24"/>
    </location>
</feature>
<dbReference type="InterPro" id="IPR013106">
    <property type="entry name" value="Ig_V-set"/>
</dbReference>
<dbReference type="RefSeq" id="XP_007525236.1">
    <property type="nucleotide sequence ID" value="XM_007525174.2"/>
</dbReference>
<proteinExistence type="predicted"/>
<dbReference type="GO" id="GO:0005886">
    <property type="term" value="C:plasma membrane"/>
    <property type="evidence" value="ECO:0007669"/>
    <property type="project" value="TreeGrafter"/>
</dbReference>
<keyword evidence="3 7" id="KW-0732">Signal</keyword>
<evidence type="ECO:0000256" key="3">
    <source>
        <dbReference type="ARBA" id="ARBA00022729"/>
    </source>
</evidence>
<evidence type="ECO:0000256" key="5">
    <source>
        <dbReference type="ARBA" id="ARBA00023157"/>
    </source>
</evidence>
<dbReference type="InterPro" id="IPR013783">
    <property type="entry name" value="Ig-like_fold"/>
</dbReference>
<dbReference type="STRING" id="9365.ENSEEUP00000005578"/>
<dbReference type="eggNOG" id="ENOG502SRT9">
    <property type="taxonomic scope" value="Eukaryota"/>
</dbReference>
<reference evidence="10" key="1">
    <citation type="submission" date="2025-08" db="UniProtKB">
        <authorList>
            <consortium name="RefSeq"/>
        </authorList>
    </citation>
    <scope>IDENTIFICATION</scope>
</reference>
<dbReference type="PANTHER" id="PTHR11860">
    <property type="entry name" value="POLYMERIC-IMMUNOGLOBULIN RECEPTOR"/>
    <property type="match status" value="1"/>
</dbReference>
<dbReference type="Pfam" id="PF07686">
    <property type="entry name" value="V-set"/>
    <property type="match status" value="1"/>
</dbReference>
<keyword evidence="9" id="KW-1185">Reference proteome</keyword>
<keyword evidence="2 6" id="KW-0812">Transmembrane</keyword>
<dbReference type="SUPFAM" id="SSF48726">
    <property type="entry name" value="Immunoglobulin"/>
    <property type="match status" value="1"/>
</dbReference>
<dbReference type="AlphaFoldDB" id="A0A1S2ZVG0"/>
<feature type="domain" description="Ig-like" evidence="8">
    <location>
        <begin position="20"/>
        <end position="114"/>
    </location>
</feature>
<dbReference type="OrthoDB" id="8865476at2759"/>
<dbReference type="CDD" id="cd05716">
    <property type="entry name" value="IgV_pIgR_like"/>
    <property type="match status" value="1"/>
</dbReference>
<organism evidence="9 10">
    <name type="scientific">Erinaceus europaeus</name>
    <name type="common">Western European hedgehog</name>
    <dbReference type="NCBI Taxonomy" id="9365"/>
    <lineage>
        <taxon>Eukaryota</taxon>
        <taxon>Metazoa</taxon>
        <taxon>Chordata</taxon>
        <taxon>Craniata</taxon>
        <taxon>Vertebrata</taxon>
        <taxon>Euteleostomi</taxon>
        <taxon>Mammalia</taxon>
        <taxon>Eutheria</taxon>
        <taxon>Laurasiatheria</taxon>
        <taxon>Eulipotyphla</taxon>
        <taxon>Erinaceidae</taxon>
        <taxon>Erinaceinae</taxon>
        <taxon>Erinaceus</taxon>
    </lineage>
</organism>
<dbReference type="Proteomes" id="UP001652624">
    <property type="component" value="Chromosome 12"/>
</dbReference>
<dbReference type="Gene3D" id="2.60.40.10">
    <property type="entry name" value="Immunoglobulins"/>
    <property type="match status" value="1"/>
</dbReference>
<accession>A0A1S2ZVG0</accession>
<dbReference type="SMART" id="SM00409">
    <property type="entry name" value="IG"/>
    <property type="match status" value="1"/>
</dbReference>
<comment type="subcellular location">
    <subcellularLocation>
        <location evidence="1">Membrane</location>
    </subcellularLocation>
</comment>
<dbReference type="PANTHER" id="PTHR11860:SF87">
    <property type="entry name" value="CMRF35-LIKE MOLECULE 8"/>
    <property type="match status" value="1"/>
</dbReference>
<name>A0A1S2ZVG0_ERIEU</name>
<evidence type="ECO:0000256" key="7">
    <source>
        <dbReference type="SAM" id="SignalP"/>
    </source>
</evidence>
<evidence type="ECO:0000256" key="2">
    <source>
        <dbReference type="ARBA" id="ARBA00022692"/>
    </source>
</evidence>
<evidence type="ECO:0000256" key="1">
    <source>
        <dbReference type="ARBA" id="ARBA00004370"/>
    </source>
</evidence>
<feature type="chain" id="PRO_5010338859" evidence="7">
    <location>
        <begin position="25"/>
        <end position="201"/>
    </location>
</feature>
<dbReference type="InterPro" id="IPR050671">
    <property type="entry name" value="CD300_family_receptors"/>
</dbReference>
<dbReference type="InterPro" id="IPR003599">
    <property type="entry name" value="Ig_sub"/>
</dbReference>
<evidence type="ECO:0000313" key="10">
    <source>
        <dbReference type="RefSeq" id="XP_007525236.1"/>
    </source>
</evidence>
<keyword evidence="4 6" id="KW-0472">Membrane</keyword>
<keyword evidence="6" id="KW-1133">Transmembrane helix</keyword>
<evidence type="ECO:0000256" key="4">
    <source>
        <dbReference type="ARBA" id="ARBA00023136"/>
    </source>
</evidence>
<sequence>MGQRDRAIWLSLTLLLLCVPGSLPLTALHSVSGTIGSSLTVRCHYETQYKGYNKYWCRGPDAPDCTKIVETHGKEREVRSGRVTIRDHAKSLTFTVTIEDLSAQDAGPYWCRIQTVWILDIWSYDPSVDVHVSVFPAPTTVPPTTTILDLCTEEEEVQTHCPGSLLSSTPFLLLVFLKVPLLLIMLSAVLWVNRPLRNPAA</sequence>
<evidence type="ECO:0000256" key="6">
    <source>
        <dbReference type="SAM" id="Phobius"/>
    </source>
</evidence>
<feature type="transmembrane region" description="Helical" evidence="6">
    <location>
        <begin position="171"/>
        <end position="192"/>
    </location>
</feature>
<dbReference type="GO" id="GO:0004888">
    <property type="term" value="F:transmembrane signaling receptor activity"/>
    <property type="evidence" value="ECO:0007669"/>
    <property type="project" value="TreeGrafter"/>
</dbReference>
<dbReference type="FunCoup" id="A0A1S2ZVG0">
    <property type="interactions" value="78"/>
</dbReference>
<dbReference type="InParanoid" id="A0A1S2ZVG0"/>
<gene>
    <name evidence="10" type="primary">CD300E</name>
</gene>
<dbReference type="InterPro" id="IPR036179">
    <property type="entry name" value="Ig-like_dom_sf"/>
</dbReference>
<keyword evidence="5" id="KW-1015">Disulfide bond</keyword>